<dbReference type="PRINTS" id="PR00080">
    <property type="entry name" value="SDRFAMILY"/>
</dbReference>
<dbReference type="EMBL" id="BAAAYX010000009">
    <property type="protein sequence ID" value="GAA3705994.1"/>
    <property type="molecule type" value="Genomic_DNA"/>
</dbReference>
<protein>
    <submittedName>
        <fullName evidence="4">SDR family oxidoreductase</fullName>
    </submittedName>
</protein>
<dbReference type="PROSITE" id="PS00061">
    <property type="entry name" value="ADH_SHORT"/>
    <property type="match status" value="1"/>
</dbReference>
<name>A0ABP7DHZ8_9ACTN</name>
<accession>A0ABP7DHZ8</accession>
<dbReference type="Pfam" id="PF00106">
    <property type="entry name" value="adh_short"/>
    <property type="match status" value="1"/>
</dbReference>
<dbReference type="Proteomes" id="UP001500051">
    <property type="component" value="Unassembled WGS sequence"/>
</dbReference>
<dbReference type="SUPFAM" id="SSF51735">
    <property type="entry name" value="NAD(P)-binding Rossmann-fold domains"/>
    <property type="match status" value="1"/>
</dbReference>
<dbReference type="PANTHER" id="PTHR43157">
    <property type="entry name" value="PHOSPHATIDYLINOSITOL-GLYCAN BIOSYNTHESIS CLASS F PROTEIN-RELATED"/>
    <property type="match status" value="1"/>
</dbReference>
<dbReference type="RefSeq" id="WP_344812653.1">
    <property type="nucleotide sequence ID" value="NZ_BAAAYX010000009.1"/>
</dbReference>
<dbReference type="InterPro" id="IPR020904">
    <property type="entry name" value="Sc_DH/Rdtase_CS"/>
</dbReference>
<dbReference type="PANTHER" id="PTHR43157:SF31">
    <property type="entry name" value="PHOSPHATIDYLINOSITOL-GLYCAN BIOSYNTHESIS CLASS F PROTEIN"/>
    <property type="match status" value="1"/>
</dbReference>
<evidence type="ECO:0000313" key="5">
    <source>
        <dbReference type="Proteomes" id="UP001500051"/>
    </source>
</evidence>
<dbReference type="InterPro" id="IPR002347">
    <property type="entry name" value="SDR_fam"/>
</dbReference>
<proteinExistence type="inferred from homology"/>
<dbReference type="PRINTS" id="PR00081">
    <property type="entry name" value="GDHRDH"/>
</dbReference>
<organism evidence="4 5">
    <name type="scientific">Microlunatus aurantiacus</name>
    <dbReference type="NCBI Taxonomy" id="446786"/>
    <lineage>
        <taxon>Bacteria</taxon>
        <taxon>Bacillati</taxon>
        <taxon>Actinomycetota</taxon>
        <taxon>Actinomycetes</taxon>
        <taxon>Propionibacteriales</taxon>
        <taxon>Propionibacteriaceae</taxon>
        <taxon>Microlunatus</taxon>
    </lineage>
</organism>
<comment type="caution">
    <text evidence="4">The sequence shown here is derived from an EMBL/GenBank/DDBJ whole genome shotgun (WGS) entry which is preliminary data.</text>
</comment>
<evidence type="ECO:0000256" key="2">
    <source>
        <dbReference type="ARBA" id="ARBA00023002"/>
    </source>
</evidence>
<evidence type="ECO:0000256" key="3">
    <source>
        <dbReference type="RuleBase" id="RU000363"/>
    </source>
</evidence>
<dbReference type="InterPro" id="IPR036291">
    <property type="entry name" value="NAD(P)-bd_dom_sf"/>
</dbReference>
<reference evidence="5" key="1">
    <citation type="journal article" date="2019" name="Int. J. Syst. Evol. Microbiol.">
        <title>The Global Catalogue of Microorganisms (GCM) 10K type strain sequencing project: providing services to taxonomists for standard genome sequencing and annotation.</title>
        <authorList>
            <consortium name="The Broad Institute Genomics Platform"/>
            <consortium name="The Broad Institute Genome Sequencing Center for Infectious Disease"/>
            <person name="Wu L."/>
            <person name="Ma J."/>
        </authorList>
    </citation>
    <scope>NUCLEOTIDE SEQUENCE [LARGE SCALE GENOMIC DNA]</scope>
    <source>
        <strain evidence="5">JCM 16548</strain>
    </source>
</reference>
<keyword evidence="2" id="KW-0560">Oxidoreductase</keyword>
<evidence type="ECO:0000256" key="1">
    <source>
        <dbReference type="ARBA" id="ARBA00006484"/>
    </source>
</evidence>
<dbReference type="Gene3D" id="3.40.50.720">
    <property type="entry name" value="NAD(P)-binding Rossmann-like Domain"/>
    <property type="match status" value="1"/>
</dbReference>
<evidence type="ECO:0000313" key="4">
    <source>
        <dbReference type="EMBL" id="GAA3705994.1"/>
    </source>
</evidence>
<comment type="similarity">
    <text evidence="1 3">Belongs to the short-chain dehydrogenases/reductases (SDR) family.</text>
</comment>
<keyword evidence="5" id="KW-1185">Reference proteome</keyword>
<sequence length="272" mass="29058">MVTKTIVLTGATDGLGREVAKALAAQGHRLILHGRRPDALQEVRDEVAAAGGTDPATVQADLAELAQVRTLPEQIARVTDRVDVLVNNAGVGPGENGHPGRLTVDGNELCFAVNYLAPFDLTHRLLPMITDDGGRVVNVASLGQAPIQFDDLTLAGDHEPWLEYNQSKLAMITWGFTLAERLGGVTVNSLHPGTYMPTKMVLDKGIPPVHTTASGVEATTRLITDPALDGVTGRFFDQLAEARAHVADAYDPAVRERLWRVSLELTGAPEPA</sequence>
<gene>
    <name evidence="4" type="ORF">GCM10022204_24550</name>
</gene>